<reference evidence="2" key="1">
    <citation type="journal article" date="2022" name="Plant J.">
        <title>Strategies of tolerance reflected in two North American maple genomes.</title>
        <authorList>
            <person name="McEvoy S.L."/>
            <person name="Sezen U.U."/>
            <person name="Trouern-Trend A."/>
            <person name="McMahon S.M."/>
            <person name="Schaberg P.G."/>
            <person name="Yang J."/>
            <person name="Wegrzyn J.L."/>
            <person name="Swenson N.G."/>
        </authorList>
    </citation>
    <scope>NUCLEOTIDE SEQUENCE</scope>
    <source>
        <strain evidence="2">91603</strain>
    </source>
</reference>
<evidence type="ECO:0000313" key="3">
    <source>
        <dbReference type="Proteomes" id="UP001064489"/>
    </source>
</evidence>
<gene>
    <name evidence="2" type="ORF">LWI28_011646</name>
</gene>
<feature type="domain" description="Reverse transcriptase Ty1/copia-type" evidence="1">
    <location>
        <begin position="37"/>
        <end position="89"/>
    </location>
</feature>
<protein>
    <recommendedName>
        <fullName evidence="1">Reverse transcriptase Ty1/copia-type domain-containing protein</fullName>
    </recommendedName>
</protein>
<proteinExistence type="predicted"/>
<accession>A0AAD5J491</accession>
<organism evidence="2 3">
    <name type="scientific">Acer negundo</name>
    <name type="common">Box elder</name>
    <dbReference type="NCBI Taxonomy" id="4023"/>
    <lineage>
        <taxon>Eukaryota</taxon>
        <taxon>Viridiplantae</taxon>
        <taxon>Streptophyta</taxon>
        <taxon>Embryophyta</taxon>
        <taxon>Tracheophyta</taxon>
        <taxon>Spermatophyta</taxon>
        <taxon>Magnoliopsida</taxon>
        <taxon>eudicotyledons</taxon>
        <taxon>Gunneridae</taxon>
        <taxon>Pentapetalae</taxon>
        <taxon>rosids</taxon>
        <taxon>malvids</taxon>
        <taxon>Sapindales</taxon>
        <taxon>Sapindaceae</taxon>
        <taxon>Hippocastanoideae</taxon>
        <taxon>Acereae</taxon>
        <taxon>Acer</taxon>
    </lineage>
</organism>
<dbReference type="Pfam" id="PF07727">
    <property type="entry name" value="RVT_2"/>
    <property type="match status" value="1"/>
</dbReference>
<reference evidence="2" key="2">
    <citation type="submission" date="2023-02" db="EMBL/GenBank/DDBJ databases">
        <authorList>
            <person name="Swenson N.G."/>
            <person name="Wegrzyn J.L."/>
            <person name="Mcevoy S.L."/>
        </authorList>
    </citation>
    <scope>NUCLEOTIDE SEQUENCE</scope>
    <source>
        <strain evidence="2">91603</strain>
        <tissue evidence="2">Leaf</tissue>
    </source>
</reference>
<comment type="caution">
    <text evidence="2">The sequence shown here is derived from an EMBL/GenBank/DDBJ whole genome shotgun (WGS) entry which is preliminary data.</text>
</comment>
<dbReference type="Proteomes" id="UP001064489">
    <property type="component" value="Chromosome 3"/>
</dbReference>
<name>A0AAD5J491_ACENE</name>
<dbReference type="EMBL" id="JAJSOW010000100">
    <property type="protein sequence ID" value="KAI9185890.1"/>
    <property type="molecule type" value="Genomic_DNA"/>
</dbReference>
<sequence>MEEFDLEPLGYHQAMKINDSERWISAMKEELNSLHQNQTWVLVKKPGSQKVVGCKWIYKKKHGLPRTKVNYKARLVAKGFTQREGIDTMRFSHLLSSTPLLEFYYHL</sequence>
<evidence type="ECO:0000259" key="1">
    <source>
        <dbReference type="Pfam" id="PF07727"/>
    </source>
</evidence>
<dbReference type="InterPro" id="IPR013103">
    <property type="entry name" value="RVT_2"/>
</dbReference>
<keyword evidence="3" id="KW-1185">Reference proteome</keyword>
<evidence type="ECO:0000313" key="2">
    <source>
        <dbReference type="EMBL" id="KAI9185890.1"/>
    </source>
</evidence>
<dbReference type="AlphaFoldDB" id="A0AAD5J491"/>